<dbReference type="EMBL" id="LRQB01000088">
    <property type="protein sequence ID" value="KXA18853.1"/>
    <property type="molecule type" value="Genomic_DNA"/>
</dbReference>
<dbReference type="PANTHER" id="PTHR33295:SF7">
    <property type="entry name" value="ATPASE"/>
    <property type="match status" value="1"/>
</dbReference>
<dbReference type="SUPFAM" id="SSF52540">
    <property type="entry name" value="P-loop containing nucleoside triphosphate hydrolases"/>
    <property type="match status" value="1"/>
</dbReference>
<dbReference type="InterPro" id="IPR025420">
    <property type="entry name" value="DUF4143"/>
</dbReference>
<gene>
    <name evidence="3" type="ORF">HMPREF3208_01340</name>
</gene>
<evidence type="ECO:0000313" key="3">
    <source>
        <dbReference type="EMBL" id="KXA18853.1"/>
    </source>
</evidence>
<evidence type="ECO:0000259" key="2">
    <source>
        <dbReference type="Pfam" id="PF13635"/>
    </source>
</evidence>
<feature type="domain" description="DUF4143" evidence="2">
    <location>
        <begin position="228"/>
        <end position="406"/>
    </location>
</feature>
<dbReference type="PATRIC" id="fig|2702.100.peg.1327"/>
<dbReference type="OrthoDB" id="9804306at2"/>
<name>A0A133NRC7_GARVA</name>
<dbReference type="Proteomes" id="UP000070687">
    <property type="component" value="Unassembled WGS sequence"/>
</dbReference>
<dbReference type="Pfam" id="PF13635">
    <property type="entry name" value="DUF4143"/>
    <property type="match status" value="1"/>
</dbReference>
<comment type="caution">
    <text evidence="3">The sequence shown here is derived from an EMBL/GenBank/DDBJ whole genome shotgun (WGS) entry which is preliminary data.</text>
</comment>
<dbReference type="PANTHER" id="PTHR33295">
    <property type="entry name" value="ATPASE"/>
    <property type="match status" value="1"/>
</dbReference>
<organism evidence="3 4">
    <name type="scientific">Gardnerella vaginalis</name>
    <dbReference type="NCBI Taxonomy" id="2702"/>
    <lineage>
        <taxon>Bacteria</taxon>
        <taxon>Bacillati</taxon>
        <taxon>Actinomycetota</taxon>
        <taxon>Actinomycetes</taxon>
        <taxon>Bifidobacteriales</taxon>
        <taxon>Bifidobacteriaceae</taxon>
        <taxon>Gardnerella</taxon>
    </lineage>
</organism>
<proteinExistence type="predicted"/>
<feature type="domain" description="AAA" evidence="1">
    <location>
        <begin position="21"/>
        <end position="155"/>
    </location>
</feature>
<dbReference type="RefSeq" id="WP_064347727.1">
    <property type="nucleotide sequence ID" value="NZ_KQ956873.1"/>
</dbReference>
<dbReference type="InterPro" id="IPR041682">
    <property type="entry name" value="AAA_14"/>
</dbReference>
<dbReference type="AlphaFoldDB" id="A0A133NRC7"/>
<evidence type="ECO:0000259" key="1">
    <source>
        <dbReference type="Pfam" id="PF13173"/>
    </source>
</evidence>
<dbReference type="Pfam" id="PF13173">
    <property type="entry name" value="AAA_14"/>
    <property type="match status" value="1"/>
</dbReference>
<protein>
    <recommendedName>
        <fullName evidence="5">ATPase</fullName>
    </recommendedName>
</protein>
<dbReference type="Gene3D" id="3.40.50.300">
    <property type="entry name" value="P-loop containing nucleotide triphosphate hydrolases"/>
    <property type="match status" value="1"/>
</dbReference>
<reference evidence="3 4" key="1">
    <citation type="submission" date="2016-01" db="EMBL/GenBank/DDBJ databases">
        <authorList>
            <person name="Oliw E.H."/>
        </authorList>
    </citation>
    <scope>NUCLEOTIDE SEQUENCE [LARGE SCALE GENOMIC DNA]</scope>
    <source>
        <strain evidence="3 4">PSS_7772B</strain>
    </source>
</reference>
<dbReference type="InterPro" id="IPR027417">
    <property type="entry name" value="P-loop_NTPase"/>
</dbReference>
<sequence length="455" mass="52252">MLRRKFYQKMLDWKKADRGSTALLVTGARRVGKSTLVEEFARNEYKSYILIDFSQASKDALRLFEDYRSDLSTFFTYISALYGVKLYNRESVMVFDEVQFFPQAREFIKQLVADGRYDYIETGSLLSIKHNVETIVIPSEEQEERMYPLDFEEFLWACGEENLSTVIKNSFDALHPLPDALHKKAMRLFREYMLVGGMPQSVNEYVDSRDFARVDRVKRRILSLYRQDAAKFAKGYEMKVMAVFDGIPAQLSRHEKRYRITSLGKNARMRDYKDAFFWLSDASITNNCYKSTDPNVGLNLNADDALVKCYMADTGLLTSMILSDGSIASNDLYKEILFGKISINEGMLVENVVAQQLIASGHRLFFYSNRDKENSENTMEIDFLISKAFQDSAGKMRISPIEVKSGNAFKTVSLDKFKAKFSKRIGTSYVFAPKQLGIKKDLNCVILPLYMCGLL</sequence>
<evidence type="ECO:0008006" key="5">
    <source>
        <dbReference type="Google" id="ProtNLM"/>
    </source>
</evidence>
<accession>A0A133NRC7</accession>
<evidence type="ECO:0000313" key="4">
    <source>
        <dbReference type="Proteomes" id="UP000070687"/>
    </source>
</evidence>